<feature type="compositionally biased region" description="Low complexity" evidence="1">
    <location>
        <begin position="147"/>
        <end position="157"/>
    </location>
</feature>
<gene>
    <name evidence="2" type="ORF">DFH07DRAFT_947094</name>
</gene>
<evidence type="ECO:0000256" key="1">
    <source>
        <dbReference type="SAM" id="MobiDB-lite"/>
    </source>
</evidence>
<sequence length="219" mass="24664">MDNYEQLLIILPNLDFPVFLMRDPSIDALYARQSSSLERPRRDIPSGITGPHRLCGYSRPERILLLRFGLDAVLPVPEQHQLGGETPETLCVAPFSSQSKNCPSADWRGMSSGGRMHDDNYHAFPWFRLIDIGRDHTDLMDVRLSASTTRSAANTARQPRSKPRTESLARSPHEEVYNYYKYLFDVDGNSFSGPAAKRIAGAQEWARLQALADDPVAME</sequence>
<proteinExistence type="predicted"/>
<evidence type="ECO:0000313" key="3">
    <source>
        <dbReference type="Proteomes" id="UP001215280"/>
    </source>
</evidence>
<dbReference type="AlphaFoldDB" id="A0AAD7HGI6"/>
<reference evidence="2" key="1">
    <citation type="submission" date="2023-03" db="EMBL/GenBank/DDBJ databases">
        <title>Massive genome expansion in bonnet fungi (Mycena s.s.) driven by repeated elements and novel gene families across ecological guilds.</title>
        <authorList>
            <consortium name="Lawrence Berkeley National Laboratory"/>
            <person name="Harder C.B."/>
            <person name="Miyauchi S."/>
            <person name="Viragh M."/>
            <person name="Kuo A."/>
            <person name="Thoen E."/>
            <person name="Andreopoulos B."/>
            <person name="Lu D."/>
            <person name="Skrede I."/>
            <person name="Drula E."/>
            <person name="Henrissat B."/>
            <person name="Morin E."/>
            <person name="Kohler A."/>
            <person name="Barry K."/>
            <person name="LaButti K."/>
            <person name="Morin E."/>
            <person name="Salamov A."/>
            <person name="Lipzen A."/>
            <person name="Mereny Z."/>
            <person name="Hegedus B."/>
            <person name="Baldrian P."/>
            <person name="Stursova M."/>
            <person name="Weitz H."/>
            <person name="Taylor A."/>
            <person name="Grigoriev I.V."/>
            <person name="Nagy L.G."/>
            <person name="Martin F."/>
            <person name="Kauserud H."/>
        </authorList>
    </citation>
    <scope>NUCLEOTIDE SEQUENCE</scope>
    <source>
        <strain evidence="2">CBHHK188m</strain>
    </source>
</reference>
<organism evidence="2 3">
    <name type="scientific">Mycena maculata</name>
    <dbReference type="NCBI Taxonomy" id="230809"/>
    <lineage>
        <taxon>Eukaryota</taxon>
        <taxon>Fungi</taxon>
        <taxon>Dikarya</taxon>
        <taxon>Basidiomycota</taxon>
        <taxon>Agaricomycotina</taxon>
        <taxon>Agaricomycetes</taxon>
        <taxon>Agaricomycetidae</taxon>
        <taxon>Agaricales</taxon>
        <taxon>Marasmiineae</taxon>
        <taxon>Mycenaceae</taxon>
        <taxon>Mycena</taxon>
    </lineage>
</organism>
<name>A0AAD7HGI6_9AGAR</name>
<comment type="caution">
    <text evidence="2">The sequence shown here is derived from an EMBL/GenBank/DDBJ whole genome shotgun (WGS) entry which is preliminary data.</text>
</comment>
<dbReference type="EMBL" id="JARJLG010000285">
    <property type="protein sequence ID" value="KAJ7720003.1"/>
    <property type="molecule type" value="Genomic_DNA"/>
</dbReference>
<evidence type="ECO:0000313" key="2">
    <source>
        <dbReference type="EMBL" id="KAJ7720003.1"/>
    </source>
</evidence>
<keyword evidence="3" id="KW-1185">Reference proteome</keyword>
<protein>
    <submittedName>
        <fullName evidence="2">Uncharacterized protein</fullName>
    </submittedName>
</protein>
<accession>A0AAD7HGI6</accession>
<feature type="region of interest" description="Disordered" evidence="1">
    <location>
        <begin position="147"/>
        <end position="170"/>
    </location>
</feature>
<dbReference type="Proteomes" id="UP001215280">
    <property type="component" value="Unassembled WGS sequence"/>
</dbReference>